<dbReference type="GO" id="GO:0006353">
    <property type="term" value="P:DNA-templated transcription termination"/>
    <property type="evidence" value="ECO:0007669"/>
    <property type="project" value="UniProtKB-KW"/>
</dbReference>
<dbReference type="GO" id="GO:0003676">
    <property type="term" value="F:nucleic acid binding"/>
    <property type="evidence" value="ECO:0007669"/>
    <property type="project" value="InterPro"/>
</dbReference>
<accession>A0AAP0JLM8</accession>
<dbReference type="Gene3D" id="1.25.70.10">
    <property type="entry name" value="Transcription termination factor 3, mitochondrial"/>
    <property type="match status" value="2"/>
</dbReference>
<proteinExistence type="inferred from homology"/>
<reference evidence="4 5" key="1">
    <citation type="submission" date="2024-01" db="EMBL/GenBank/DDBJ databases">
        <title>Genome assemblies of Stephania.</title>
        <authorList>
            <person name="Yang L."/>
        </authorList>
    </citation>
    <scope>NUCLEOTIDE SEQUENCE [LARGE SCALE GENOMIC DNA]</scope>
    <source>
        <strain evidence="4">YNDBR</strain>
        <tissue evidence="4">Leaf</tissue>
    </source>
</reference>
<dbReference type="InterPro" id="IPR003690">
    <property type="entry name" value="MTERF"/>
</dbReference>
<keyword evidence="2" id="KW-0804">Transcription</keyword>
<evidence type="ECO:0000256" key="2">
    <source>
        <dbReference type="ARBA" id="ARBA00022472"/>
    </source>
</evidence>
<keyword evidence="2" id="KW-0806">Transcription termination</keyword>
<evidence type="ECO:0000313" key="4">
    <source>
        <dbReference type="EMBL" id="KAK9135195.1"/>
    </source>
</evidence>
<protein>
    <submittedName>
        <fullName evidence="4">Uncharacterized protein</fullName>
    </submittedName>
</protein>
<evidence type="ECO:0000256" key="3">
    <source>
        <dbReference type="ARBA" id="ARBA00022946"/>
    </source>
</evidence>
<dbReference type="InterPro" id="IPR038538">
    <property type="entry name" value="MTERF_sf"/>
</dbReference>
<dbReference type="FunFam" id="1.25.70.10:FF:000001">
    <property type="entry name" value="Mitochondrial transcription termination factor-like"/>
    <property type="match status" value="1"/>
</dbReference>
<dbReference type="SMART" id="SM00733">
    <property type="entry name" value="Mterf"/>
    <property type="match status" value="5"/>
</dbReference>
<organism evidence="4 5">
    <name type="scientific">Stephania yunnanensis</name>
    <dbReference type="NCBI Taxonomy" id="152371"/>
    <lineage>
        <taxon>Eukaryota</taxon>
        <taxon>Viridiplantae</taxon>
        <taxon>Streptophyta</taxon>
        <taxon>Embryophyta</taxon>
        <taxon>Tracheophyta</taxon>
        <taxon>Spermatophyta</taxon>
        <taxon>Magnoliopsida</taxon>
        <taxon>Ranunculales</taxon>
        <taxon>Menispermaceae</taxon>
        <taxon>Menispermoideae</taxon>
        <taxon>Cissampelideae</taxon>
        <taxon>Stephania</taxon>
    </lineage>
</organism>
<comment type="caution">
    <text evidence="4">The sequence shown here is derived from an EMBL/GenBank/DDBJ whole genome shotgun (WGS) entry which is preliminary data.</text>
</comment>
<dbReference type="PANTHER" id="PTHR13068">
    <property type="entry name" value="CGI-12 PROTEIN-RELATED"/>
    <property type="match status" value="1"/>
</dbReference>
<gene>
    <name evidence="4" type="ORF">Syun_014525</name>
</gene>
<sequence length="400" mass="45781">MFRLLRRVLLSFESHPTHYSLLILRAQFLRPISTTPPPPENCLSDESSSFTVSYLVNSCGLSPKSALSVSKKLHFTSPTKPDLVLQFLRNHGFSNTQIANLATKRPLVLLANPEKTLLPKLEFLKQIGFSEDGIANFLSKDPTFMCRSLERKIKPSYEYLKSLLGTDDKVTAAMKRSSSSWILQFNLKRIIGHKSEILRKYGVTEECIVKLVTSRMRLFGNNDDRFEELVRNVSEMGFDPSSPLFVYAVDVLSGMKRNTLEAKIQLFKSHGWSEDEIASAIRRQPFCVSLSEEKLDKGLDFFMNKLKWKPSEFMKYSYLLGLSLEKRVIPRWMVIQCLLSKCLIKDVKISSVLLLTEAKFLQKFLVKYESEAPEILKLYQVDSRCSLVRDLNGESVPKII</sequence>
<dbReference type="PANTHER" id="PTHR13068:SF236">
    <property type="entry name" value="OS02G0749800 PROTEIN"/>
    <property type="match status" value="1"/>
</dbReference>
<keyword evidence="5" id="KW-1185">Reference proteome</keyword>
<dbReference type="EMBL" id="JBBNAF010000006">
    <property type="protein sequence ID" value="KAK9135195.1"/>
    <property type="molecule type" value="Genomic_DNA"/>
</dbReference>
<keyword evidence="2" id="KW-0805">Transcription regulation</keyword>
<dbReference type="Proteomes" id="UP001420932">
    <property type="component" value="Unassembled WGS sequence"/>
</dbReference>
<evidence type="ECO:0000256" key="1">
    <source>
        <dbReference type="ARBA" id="ARBA00007692"/>
    </source>
</evidence>
<dbReference type="AlphaFoldDB" id="A0AAP0JLM8"/>
<dbReference type="Pfam" id="PF02536">
    <property type="entry name" value="mTERF"/>
    <property type="match status" value="2"/>
</dbReference>
<keyword evidence="3" id="KW-0809">Transit peptide</keyword>
<evidence type="ECO:0000313" key="5">
    <source>
        <dbReference type="Proteomes" id="UP001420932"/>
    </source>
</evidence>
<name>A0AAP0JLM8_9MAGN</name>
<comment type="similarity">
    <text evidence="1">Belongs to the mTERF family.</text>
</comment>